<dbReference type="KEGG" id="cpau:EHF44_24630"/>
<organism evidence="3 4">
    <name type="scientific">Cupriavidus pauculus</name>
    <dbReference type="NCBI Taxonomy" id="82633"/>
    <lineage>
        <taxon>Bacteria</taxon>
        <taxon>Pseudomonadati</taxon>
        <taxon>Pseudomonadota</taxon>
        <taxon>Betaproteobacteria</taxon>
        <taxon>Burkholderiales</taxon>
        <taxon>Burkholderiaceae</taxon>
        <taxon>Cupriavidus</taxon>
    </lineage>
</organism>
<reference evidence="4" key="1">
    <citation type="submission" date="2018-11" db="EMBL/GenBank/DDBJ databases">
        <title>FDA dAtabase for Regulatory Grade micrObial Sequences (FDA-ARGOS): Supporting development and validation of Infectious Disease Dx tests.</title>
        <authorList>
            <person name="Goldberg B."/>
            <person name="Campos J."/>
            <person name="Tallon L."/>
            <person name="Sadzewicz L."/>
            <person name="Zhao X."/>
            <person name="Vavikolanu K."/>
            <person name="Mehta A."/>
            <person name="Aluvathingal J."/>
            <person name="Nadendla S."/>
            <person name="Geyer C."/>
            <person name="Nandy P."/>
            <person name="Yan Y."/>
            <person name="Sichtig H."/>
        </authorList>
    </citation>
    <scope>NUCLEOTIDE SEQUENCE [LARGE SCALE GENOMIC DNA]</scope>
    <source>
        <strain evidence="4">FDAARGOS_614</strain>
    </source>
</reference>
<feature type="chain" id="PRO_5018172609" evidence="2">
    <location>
        <begin position="29"/>
        <end position="90"/>
    </location>
</feature>
<sequence>MIRRHMVPVIVAAALGVAGAFGAGTASAASANDGGRHPAKPSHPSYNIDQPRDPFTQGARFEVTPATQGRLILTGRDLTGVSAPPGGAPA</sequence>
<proteinExistence type="predicted"/>
<dbReference type="AlphaFoldDB" id="A0A3G8H8M7"/>
<feature type="signal peptide" evidence="2">
    <location>
        <begin position="1"/>
        <end position="28"/>
    </location>
</feature>
<evidence type="ECO:0000256" key="1">
    <source>
        <dbReference type="SAM" id="MobiDB-lite"/>
    </source>
</evidence>
<protein>
    <submittedName>
        <fullName evidence="3">Uncharacterized protein</fullName>
    </submittedName>
</protein>
<keyword evidence="2" id="KW-0732">Signal</keyword>
<dbReference type="OrthoDB" id="8966730at2"/>
<name>A0A3G8H8M7_9BURK</name>
<accession>A0A3G8H8M7</accession>
<dbReference type="Proteomes" id="UP000270411">
    <property type="component" value="Chromosome 2"/>
</dbReference>
<evidence type="ECO:0000313" key="3">
    <source>
        <dbReference type="EMBL" id="AZG16565.1"/>
    </source>
</evidence>
<evidence type="ECO:0000313" key="4">
    <source>
        <dbReference type="Proteomes" id="UP000270411"/>
    </source>
</evidence>
<evidence type="ECO:0000256" key="2">
    <source>
        <dbReference type="SAM" id="SignalP"/>
    </source>
</evidence>
<dbReference type="EMBL" id="CP033970">
    <property type="protein sequence ID" value="AZG16565.1"/>
    <property type="molecule type" value="Genomic_DNA"/>
</dbReference>
<gene>
    <name evidence="3" type="ORF">EHF44_24630</name>
</gene>
<dbReference type="RefSeq" id="WP_124686296.1">
    <property type="nucleotide sequence ID" value="NZ_CP033970.1"/>
</dbReference>
<feature type="region of interest" description="Disordered" evidence="1">
    <location>
        <begin position="26"/>
        <end position="55"/>
    </location>
</feature>